<accession>A0A438JX15</accession>
<dbReference type="PROSITE" id="PS50994">
    <property type="entry name" value="INTEGRASE"/>
    <property type="match status" value="1"/>
</dbReference>
<dbReference type="PANTHER" id="PTHR48475">
    <property type="entry name" value="RIBONUCLEASE H"/>
    <property type="match status" value="1"/>
</dbReference>
<dbReference type="SUPFAM" id="SSF53098">
    <property type="entry name" value="Ribonuclease H-like"/>
    <property type="match status" value="1"/>
</dbReference>
<sequence length="217" mass="25191">MVADLLANLAIHHNTIEQKTVNLGYQDQPYVEKPLVEVIRTHTSSDDWRYPFMEFLLHGTTPHDKREAHKLQTRAFKYVIIEELFYRRSTQGPYLRFKELCQELNIQHHFSAPTYPQGNGHAKVSNKTIIMALKKRLESSKAKWVEELPTVLWAYWVTPHSATKETPYLLAYGTEAIVPMEIRLPSLQVQTYYSKACHGAMSEVVTFLEDKKEMIAI</sequence>
<comment type="caution">
    <text evidence="2">The sequence shown here is derived from an EMBL/GenBank/DDBJ whole genome shotgun (WGS) entry which is preliminary data.</text>
</comment>
<evidence type="ECO:0000313" key="2">
    <source>
        <dbReference type="EMBL" id="RVX13514.1"/>
    </source>
</evidence>
<name>A0A438JX15_VITVI</name>
<dbReference type="GO" id="GO:0015074">
    <property type="term" value="P:DNA integration"/>
    <property type="evidence" value="ECO:0007669"/>
    <property type="project" value="InterPro"/>
</dbReference>
<dbReference type="Gene3D" id="3.30.420.10">
    <property type="entry name" value="Ribonuclease H-like superfamily/Ribonuclease H"/>
    <property type="match status" value="1"/>
</dbReference>
<proteinExistence type="predicted"/>
<dbReference type="InterPro" id="IPR001584">
    <property type="entry name" value="Integrase_cat-core"/>
</dbReference>
<evidence type="ECO:0000313" key="3">
    <source>
        <dbReference type="Proteomes" id="UP000288805"/>
    </source>
</evidence>
<organism evidence="2 3">
    <name type="scientific">Vitis vinifera</name>
    <name type="common">Grape</name>
    <dbReference type="NCBI Taxonomy" id="29760"/>
    <lineage>
        <taxon>Eukaryota</taxon>
        <taxon>Viridiplantae</taxon>
        <taxon>Streptophyta</taxon>
        <taxon>Embryophyta</taxon>
        <taxon>Tracheophyta</taxon>
        <taxon>Spermatophyta</taxon>
        <taxon>Magnoliopsida</taxon>
        <taxon>eudicotyledons</taxon>
        <taxon>Gunneridae</taxon>
        <taxon>Pentapetalae</taxon>
        <taxon>rosids</taxon>
        <taxon>Vitales</taxon>
        <taxon>Vitaceae</taxon>
        <taxon>Viteae</taxon>
        <taxon>Vitis</taxon>
    </lineage>
</organism>
<dbReference type="InterPro" id="IPR012337">
    <property type="entry name" value="RNaseH-like_sf"/>
</dbReference>
<feature type="domain" description="Integrase catalytic" evidence="1">
    <location>
        <begin position="96"/>
        <end position="175"/>
    </location>
</feature>
<reference evidence="2 3" key="1">
    <citation type="journal article" date="2018" name="PLoS Genet.">
        <title>Population sequencing reveals clonal diversity and ancestral inbreeding in the grapevine cultivar Chardonnay.</title>
        <authorList>
            <person name="Roach M.J."/>
            <person name="Johnson D.L."/>
            <person name="Bohlmann J."/>
            <person name="van Vuuren H.J."/>
            <person name="Jones S.J."/>
            <person name="Pretorius I.S."/>
            <person name="Schmidt S.A."/>
            <person name="Borneman A.R."/>
        </authorList>
    </citation>
    <scope>NUCLEOTIDE SEQUENCE [LARGE SCALE GENOMIC DNA]</scope>
    <source>
        <strain evidence="3">cv. Chardonnay</strain>
        <tissue evidence="2">Leaf</tissue>
    </source>
</reference>
<evidence type="ECO:0000259" key="1">
    <source>
        <dbReference type="PROSITE" id="PS50994"/>
    </source>
</evidence>
<dbReference type="AlphaFoldDB" id="A0A438JX15"/>
<dbReference type="EMBL" id="QGNW01000024">
    <property type="protein sequence ID" value="RVX13514.1"/>
    <property type="molecule type" value="Genomic_DNA"/>
</dbReference>
<dbReference type="InterPro" id="IPR036397">
    <property type="entry name" value="RNaseH_sf"/>
</dbReference>
<dbReference type="Proteomes" id="UP000288805">
    <property type="component" value="Unassembled WGS sequence"/>
</dbReference>
<dbReference type="GO" id="GO:0003676">
    <property type="term" value="F:nucleic acid binding"/>
    <property type="evidence" value="ECO:0007669"/>
    <property type="project" value="InterPro"/>
</dbReference>
<gene>
    <name evidence="2" type="ORF">CK203_021130</name>
</gene>
<protein>
    <recommendedName>
        <fullName evidence="1">Integrase catalytic domain-containing protein</fullName>
    </recommendedName>
</protein>
<dbReference type="PANTHER" id="PTHR48475:SF2">
    <property type="entry name" value="RIBONUCLEASE H"/>
    <property type="match status" value="1"/>
</dbReference>